<dbReference type="PROSITE" id="PS51698">
    <property type="entry name" value="U_BOX"/>
    <property type="match status" value="1"/>
</dbReference>
<comment type="caution">
    <text evidence="9">The sequence shown here is derived from an EMBL/GenBank/DDBJ whole genome shotgun (WGS) entry which is preliminary data.</text>
</comment>
<evidence type="ECO:0000256" key="2">
    <source>
        <dbReference type="ARBA" id="ARBA00004906"/>
    </source>
</evidence>
<feature type="transmembrane region" description="Helical" evidence="7">
    <location>
        <begin position="805"/>
        <end position="826"/>
    </location>
</feature>
<evidence type="ECO:0000256" key="5">
    <source>
        <dbReference type="ARBA" id="ARBA00022786"/>
    </source>
</evidence>
<dbReference type="Proteomes" id="UP001396334">
    <property type="component" value="Unassembled WGS sequence"/>
</dbReference>
<keyword evidence="10" id="KW-1185">Reference proteome</keyword>
<dbReference type="InterPro" id="IPR013083">
    <property type="entry name" value="Znf_RING/FYVE/PHD"/>
</dbReference>
<dbReference type="PANTHER" id="PTHR23315">
    <property type="entry name" value="U BOX DOMAIN-CONTAINING"/>
    <property type="match status" value="1"/>
</dbReference>
<evidence type="ECO:0000313" key="9">
    <source>
        <dbReference type="EMBL" id="KAK9026261.1"/>
    </source>
</evidence>
<dbReference type="InterPro" id="IPR011989">
    <property type="entry name" value="ARM-like"/>
</dbReference>
<comment type="catalytic activity">
    <reaction evidence="1">
        <text>S-ubiquitinyl-[E2 ubiquitin-conjugating enzyme]-L-cysteine + [acceptor protein]-L-lysine = [E2 ubiquitin-conjugating enzyme]-L-cysteine + N(6)-ubiquitinyl-[acceptor protein]-L-lysine.</text>
        <dbReference type="EC" id="2.3.2.27"/>
    </reaction>
</comment>
<evidence type="ECO:0000256" key="6">
    <source>
        <dbReference type="SAM" id="MobiDB-lite"/>
    </source>
</evidence>
<dbReference type="InterPro" id="IPR003613">
    <property type="entry name" value="Ubox_domain"/>
</dbReference>
<proteinExistence type="predicted"/>
<accession>A0ABR2SLZ2</accession>
<comment type="pathway">
    <text evidence="2">Protein modification; protein ubiquitination.</text>
</comment>
<dbReference type="Gene3D" id="1.25.10.10">
    <property type="entry name" value="Leucine-rich Repeat Variant"/>
    <property type="match status" value="1"/>
</dbReference>
<evidence type="ECO:0000313" key="10">
    <source>
        <dbReference type="Proteomes" id="UP001396334"/>
    </source>
</evidence>
<dbReference type="SUPFAM" id="SSF57850">
    <property type="entry name" value="RING/U-box"/>
    <property type="match status" value="1"/>
</dbReference>
<evidence type="ECO:0000259" key="8">
    <source>
        <dbReference type="PROSITE" id="PS51698"/>
    </source>
</evidence>
<dbReference type="Gene3D" id="3.30.40.10">
    <property type="entry name" value="Zinc/RING finger domain, C3HC4 (zinc finger)"/>
    <property type="match status" value="1"/>
</dbReference>
<dbReference type="SUPFAM" id="SSF48371">
    <property type="entry name" value="ARM repeat"/>
    <property type="match status" value="1"/>
</dbReference>
<sequence length="854" mass="95377">MGGSLARGDTEEPLEDDNDVVSAAKRTVNSHPMMTRAKNGIRKPKDQSFLKERSCKGNVTVYRLSVYRLPMDIARLDVLYCWLVNEGLGDCYDMEPGAAESADLPYYSSIKVHRLMCLELKKLVDCISHMFPALETARPRCTLGLHALCSLQSAMDKANLLIQHCSESSKLYLAITAKAILLRCEKIRRTLEICMDQVQELVPPLLAEKIAGIIEELRSARFPLEPSEYDAGAVILGLFEHDISASASRINSEIDAVRLAALRLSITSPFALLTEKGSIKKLLGRVQDTNPNKRRILKYLLYLLKKHGELIWQLQSKSMEEERFFSLMEEEGGGTSGKDLLIPVPPAQFMCRISMRLLYDPVIIASGKTFERVWIEKWFNEGNQICPVTNTKLNQLSLTPNLAMKDLISKWLLRHGINVPQHAKPVPSLISLHQPSSGSIASLVSSVLGLRLEIGSVSHVSMSTNSSLDSSDTKCNDEIMSRLPKVAADSHSRIHQHQSSNTSSRDGIHAACLSELDQRSWNSQCKAVQNVKGLLEDNDKTQRLTFSNSHVIPVIKFLKDANEICDIKMQKDGAEVLLAILSGSRIELPPCHEDVIYLLASLMDSETTGESLAILEILSRQSYYKSIIVACGVLPSILKLLDTTVKEFYLLALKILGNLSNGSDVGHHITYLGYVPKLVSFLEDPNVGGYCVEIINNMRNIEEARVEAVEAGLCTSITTILESGSKEEQELAVDLLLFLCYENTGHCQQLESRKLKCLLQLQQQLQTQKIILQGIEISEKEIVKVSVKGPTLTWAGGLVMNFDPVFIVLLGFVLQIDYYFVFGFLYHMSETCFEFHGIKDIRYEYVSLHIDNLV</sequence>
<evidence type="ECO:0000256" key="3">
    <source>
        <dbReference type="ARBA" id="ARBA00012483"/>
    </source>
</evidence>
<evidence type="ECO:0000256" key="7">
    <source>
        <dbReference type="SAM" id="Phobius"/>
    </source>
</evidence>
<keyword evidence="4" id="KW-0808">Transferase</keyword>
<evidence type="ECO:0000256" key="1">
    <source>
        <dbReference type="ARBA" id="ARBA00000900"/>
    </source>
</evidence>
<dbReference type="EC" id="2.3.2.27" evidence="3"/>
<feature type="region of interest" description="Disordered" evidence="6">
    <location>
        <begin position="486"/>
        <end position="506"/>
    </location>
</feature>
<protein>
    <recommendedName>
        <fullName evidence="3">RING-type E3 ubiquitin transferase</fullName>
        <ecNumber evidence="3">2.3.2.27</ecNumber>
    </recommendedName>
</protein>
<keyword evidence="7" id="KW-1133">Transmembrane helix</keyword>
<name>A0ABR2SLZ2_9ROSI</name>
<dbReference type="InterPro" id="IPR045210">
    <property type="entry name" value="RING-Ubox_PUB"/>
</dbReference>
<reference evidence="9 10" key="1">
    <citation type="journal article" date="2024" name="G3 (Bethesda)">
        <title>Genome assembly of Hibiscus sabdariffa L. provides insights into metabolisms of medicinal natural products.</title>
        <authorList>
            <person name="Kim T."/>
        </authorList>
    </citation>
    <scope>NUCLEOTIDE SEQUENCE [LARGE SCALE GENOMIC DNA]</scope>
    <source>
        <strain evidence="9">TK-2024</strain>
        <tissue evidence="9">Old leaves</tissue>
    </source>
</reference>
<keyword evidence="7" id="KW-0812">Transmembrane</keyword>
<feature type="domain" description="U-box" evidence="8">
    <location>
        <begin position="344"/>
        <end position="418"/>
    </location>
</feature>
<dbReference type="EMBL" id="JBBPBN010000013">
    <property type="protein sequence ID" value="KAK9026261.1"/>
    <property type="molecule type" value="Genomic_DNA"/>
</dbReference>
<organism evidence="9 10">
    <name type="scientific">Hibiscus sabdariffa</name>
    <name type="common">roselle</name>
    <dbReference type="NCBI Taxonomy" id="183260"/>
    <lineage>
        <taxon>Eukaryota</taxon>
        <taxon>Viridiplantae</taxon>
        <taxon>Streptophyta</taxon>
        <taxon>Embryophyta</taxon>
        <taxon>Tracheophyta</taxon>
        <taxon>Spermatophyta</taxon>
        <taxon>Magnoliopsida</taxon>
        <taxon>eudicotyledons</taxon>
        <taxon>Gunneridae</taxon>
        <taxon>Pentapetalae</taxon>
        <taxon>rosids</taxon>
        <taxon>malvids</taxon>
        <taxon>Malvales</taxon>
        <taxon>Malvaceae</taxon>
        <taxon>Malvoideae</taxon>
        <taxon>Hibiscus</taxon>
    </lineage>
</organism>
<evidence type="ECO:0000256" key="4">
    <source>
        <dbReference type="ARBA" id="ARBA00022679"/>
    </source>
</evidence>
<keyword evidence="5" id="KW-0833">Ubl conjugation pathway</keyword>
<dbReference type="PANTHER" id="PTHR23315:SF239">
    <property type="entry name" value="RING-TYPE E3 UBIQUITIN TRANSFERASE"/>
    <property type="match status" value="1"/>
</dbReference>
<dbReference type="CDD" id="cd16664">
    <property type="entry name" value="RING-Ubox_PUB"/>
    <property type="match status" value="1"/>
</dbReference>
<dbReference type="InterPro" id="IPR016024">
    <property type="entry name" value="ARM-type_fold"/>
</dbReference>
<keyword evidence="7" id="KW-0472">Membrane</keyword>
<dbReference type="SMART" id="SM00504">
    <property type="entry name" value="Ubox"/>
    <property type="match status" value="1"/>
</dbReference>
<dbReference type="Pfam" id="PF04564">
    <property type="entry name" value="U-box"/>
    <property type="match status" value="1"/>
</dbReference>
<gene>
    <name evidence="9" type="ORF">V6N11_039105</name>
</gene>